<dbReference type="PROSITE" id="PS50305">
    <property type="entry name" value="SIRTUIN"/>
    <property type="match status" value="1"/>
</dbReference>
<organism evidence="5 6">
    <name type="scientific">Bifidobacterium moukalabense DSM 27321</name>
    <dbReference type="NCBI Taxonomy" id="1435051"/>
    <lineage>
        <taxon>Bacteria</taxon>
        <taxon>Bacillati</taxon>
        <taxon>Actinomycetota</taxon>
        <taxon>Actinomycetes</taxon>
        <taxon>Bifidobacteriales</taxon>
        <taxon>Bifidobacteriaceae</taxon>
        <taxon>Bifidobacterium</taxon>
    </lineage>
</organism>
<comment type="caution">
    <text evidence="5">The sequence shown here is derived from an EMBL/GenBank/DDBJ whole genome shotgun (WGS) entry which is preliminary data.</text>
</comment>
<dbReference type="AlphaFoldDB" id="W4N7L5"/>
<dbReference type="eggNOG" id="COG0846">
    <property type="taxonomic scope" value="Bacteria"/>
</dbReference>
<dbReference type="Proteomes" id="UP000019155">
    <property type="component" value="Unassembled WGS sequence"/>
</dbReference>
<feature type="binding site" evidence="2">
    <location>
        <position position="203"/>
    </location>
    <ligand>
        <name>Zn(2+)</name>
        <dbReference type="ChEBI" id="CHEBI:29105"/>
    </ligand>
</feature>
<dbReference type="STRING" id="1435051.BMOU_1352"/>
<evidence type="ECO:0000256" key="1">
    <source>
        <dbReference type="ARBA" id="ARBA00023027"/>
    </source>
</evidence>
<feature type="binding site" evidence="2">
    <location>
        <position position="200"/>
    </location>
    <ligand>
        <name>Zn(2+)</name>
        <dbReference type="ChEBI" id="CHEBI:29105"/>
    </ligand>
</feature>
<evidence type="ECO:0000256" key="3">
    <source>
        <dbReference type="SAM" id="MobiDB-lite"/>
    </source>
</evidence>
<keyword evidence="2" id="KW-0479">Metal-binding</keyword>
<dbReference type="GeneID" id="97502263"/>
<feature type="domain" description="Deacetylase sirtuin-type" evidence="4">
    <location>
        <begin position="21"/>
        <end position="315"/>
    </location>
</feature>
<dbReference type="RefSeq" id="WP_200864828.1">
    <property type="nucleotide sequence ID" value="NZ_AZMV01000007.1"/>
</dbReference>
<evidence type="ECO:0000256" key="2">
    <source>
        <dbReference type="PROSITE-ProRule" id="PRU00236"/>
    </source>
</evidence>
<name>W4N7L5_9BIFI</name>
<feature type="compositionally biased region" description="Polar residues" evidence="3">
    <location>
        <begin position="1"/>
        <end position="15"/>
    </location>
</feature>
<comment type="caution">
    <text evidence="2">Lacks conserved residue(s) required for the propagation of feature annotation.</text>
</comment>
<evidence type="ECO:0000259" key="4">
    <source>
        <dbReference type="PROSITE" id="PS50305"/>
    </source>
</evidence>
<keyword evidence="2" id="KW-0862">Zinc</keyword>
<dbReference type="InterPro" id="IPR026590">
    <property type="entry name" value="Ssirtuin_cat_dom"/>
</dbReference>
<evidence type="ECO:0000313" key="5">
    <source>
        <dbReference type="EMBL" id="ETY70501.1"/>
    </source>
</evidence>
<keyword evidence="1" id="KW-0520">NAD</keyword>
<accession>W4N7L5</accession>
<reference evidence="5 6" key="1">
    <citation type="journal article" date="2014" name="Genome Announc.">
        <title>The Genome Sequence of Bifidobacterium moukalabense DSM 27321 Highlights the Close Phylogenetic Relatedness with the Bifidobacterium dentium Taxon.</title>
        <authorList>
            <person name="Lugli G.A."/>
            <person name="Duranti S."/>
            <person name="Milani C."/>
            <person name="Turroni F."/>
            <person name="Viappiani A."/>
            <person name="Mangifesta M."/>
            <person name="van Sinderen D."/>
            <person name="Ventura M."/>
        </authorList>
    </citation>
    <scope>NUCLEOTIDE SEQUENCE [LARGE SCALE GENOMIC DNA]</scope>
    <source>
        <strain evidence="5 6">DSM 27321</strain>
    </source>
</reference>
<gene>
    <name evidence="5" type="ORF">BMOU_1352</name>
</gene>
<sequence>MSSPIATGNSMNAYSPNKPENGRPSNEVTALAQAWKAADCILIGAGSGLSTSAGYTYSGERFDCLFADFKARYGITDMYSGGFHPFGTLEEYWAWWSREIYYNRYIPAPKPVHERLLDMLRRFGDAAAAKDYFVLTTNVDHCFQHAGFDKSRLFYTQGDYGLWQCSLPCSQITYDNEETVRRMLAEQSDMRIPSELIPHCPRCGRPMTMNLRADGTFVEDAGWHDAARRYSDYVTKRKDSRILLLELGVGGNTPGIIKYPFWQLTDGNPQATYACLNLGEAVAPRQIHDRSICINADIDATLTDLAETLHSPFVD</sequence>
<keyword evidence="6" id="KW-1185">Reference proteome</keyword>
<feature type="binding site" evidence="2">
    <location>
        <position position="165"/>
    </location>
    <ligand>
        <name>Zn(2+)</name>
        <dbReference type="ChEBI" id="CHEBI:29105"/>
    </ligand>
</feature>
<dbReference type="EMBL" id="AZMV01000007">
    <property type="protein sequence ID" value="ETY70501.1"/>
    <property type="molecule type" value="Genomic_DNA"/>
</dbReference>
<dbReference type="InterPro" id="IPR029035">
    <property type="entry name" value="DHS-like_NAD/FAD-binding_dom"/>
</dbReference>
<dbReference type="PATRIC" id="fig|1435051.3.peg.1332"/>
<protein>
    <submittedName>
        <fullName evidence="5">Transcriptional regulator, Sir2 family</fullName>
    </submittedName>
</protein>
<dbReference type="Gene3D" id="3.40.50.1220">
    <property type="entry name" value="TPP-binding domain"/>
    <property type="match status" value="1"/>
</dbReference>
<dbReference type="GO" id="GO:0046872">
    <property type="term" value="F:metal ion binding"/>
    <property type="evidence" value="ECO:0007669"/>
    <property type="project" value="UniProtKB-KW"/>
</dbReference>
<evidence type="ECO:0000313" key="6">
    <source>
        <dbReference type="Proteomes" id="UP000019155"/>
    </source>
</evidence>
<feature type="region of interest" description="Disordered" evidence="3">
    <location>
        <begin position="1"/>
        <end position="26"/>
    </location>
</feature>
<feature type="binding site" evidence="2">
    <location>
        <position position="169"/>
    </location>
    <ligand>
        <name>Zn(2+)</name>
        <dbReference type="ChEBI" id="CHEBI:29105"/>
    </ligand>
</feature>
<proteinExistence type="predicted"/>
<dbReference type="SUPFAM" id="SSF52467">
    <property type="entry name" value="DHS-like NAD/FAD-binding domain"/>
    <property type="match status" value="1"/>
</dbReference>